<proteinExistence type="predicted"/>
<dbReference type="Pfam" id="PF01075">
    <property type="entry name" value="Glyco_transf_9"/>
    <property type="match status" value="1"/>
</dbReference>
<name>K2GDE9_9BACT</name>
<dbReference type="GO" id="GO:0008713">
    <property type="term" value="F:ADP-heptose-lipopolysaccharide heptosyltransferase activity"/>
    <property type="evidence" value="ECO:0007669"/>
    <property type="project" value="TreeGrafter"/>
</dbReference>
<dbReference type="InterPro" id="IPR051199">
    <property type="entry name" value="LPS_LOS_Heptosyltrfase"/>
</dbReference>
<accession>K2GDE9</accession>
<keyword evidence="1" id="KW-0328">Glycosyltransferase</keyword>
<reference evidence="3" key="1">
    <citation type="journal article" date="2012" name="Science">
        <title>Fermentation, hydrogen, and sulfur metabolism in multiple uncultivated bacterial phyla.</title>
        <authorList>
            <person name="Wrighton K.C."/>
            <person name="Thomas B.C."/>
            <person name="Sharon I."/>
            <person name="Miller C.S."/>
            <person name="Castelle C.J."/>
            <person name="VerBerkmoes N.C."/>
            <person name="Wilkins M.J."/>
            <person name="Hettich R.L."/>
            <person name="Lipton M.S."/>
            <person name="Williams K.H."/>
            <person name="Long P.E."/>
            <person name="Banfield J.F."/>
        </authorList>
    </citation>
    <scope>NUCLEOTIDE SEQUENCE [LARGE SCALE GENOMIC DNA]</scope>
</reference>
<organism evidence="3">
    <name type="scientific">uncultured bacterium</name>
    <name type="common">gcode 4</name>
    <dbReference type="NCBI Taxonomy" id="1234023"/>
    <lineage>
        <taxon>Bacteria</taxon>
        <taxon>environmental samples</taxon>
    </lineage>
</organism>
<dbReference type="GO" id="GO:0005829">
    <property type="term" value="C:cytosol"/>
    <property type="evidence" value="ECO:0007669"/>
    <property type="project" value="TreeGrafter"/>
</dbReference>
<dbReference type="PANTHER" id="PTHR30160:SF1">
    <property type="entry name" value="LIPOPOLYSACCHARIDE 1,2-N-ACETYLGLUCOSAMINETRANSFERASE-RELATED"/>
    <property type="match status" value="1"/>
</dbReference>
<evidence type="ECO:0000256" key="1">
    <source>
        <dbReference type="ARBA" id="ARBA00022676"/>
    </source>
</evidence>
<gene>
    <name evidence="3" type="ORF">ACD_3C00083G0008</name>
</gene>
<dbReference type="PANTHER" id="PTHR30160">
    <property type="entry name" value="TETRAACYLDISACCHARIDE 4'-KINASE-RELATED"/>
    <property type="match status" value="1"/>
</dbReference>
<sequence>MKKNKFIKYKDIKIKIIFQLFEMYYYVIFKFKKRTNNIKASKTSDINNILVIRRDMIWDFIISLPSLVRIKIAFPKAKIHIIWTKWIKSIFNIIKEDFFEKIYLIDPNFWLPKFIRSKTQYLQKNNWDSDDLNQIFKLKDEIDLWIDLRWDLFSLKLLNDLNARKIISYNIWGWSFYIDEKVPFDKDLNEKNHDICLMDYIIDNYSSIKATDIKTDLACIIKDWVIKRLDSGLKYICIQPGWWRWTFRRWPEEKYAELIKVIIWWRSELIIKLLCADSFEELLCKRILNKISNAEKVIIAKSEGWESTIDIINSSVLFIGHDTSTAHLCDMLDHKWIILFWPWDRKLFAPNNKNIKILYHEFDCQPCEQRNCKFPDNSCMNHVSVDEIIGSISTLIGT</sequence>
<dbReference type="CDD" id="cd03789">
    <property type="entry name" value="GT9_LPS_heptosyltransferase"/>
    <property type="match status" value="1"/>
</dbReference>
<keyword evidence="2" id="KW-0808">Transferase</keyword>
<dbReference type="GO" id="GO:0009244">
    <property type="term" value="P:lipopolysaccharide core region biosynthetic process"/>
    <property type="evidence" value="ECO:0007669"/>
    <property type="project" value="TreeGrafter"/>
</dbReference>
<dbReference type="Gene3D" id="3.40.50.2000">
    <property type="entry name" value="Glycogen Phosphorylase B"/>
    <property type="match status" value="2"/>
</dbReference>
<dbReference type="EMBL" id="AMFJ01000357">
    <property type="protein sequence ID" value="EKE28269.1"/>
    <property type="molecule type" value="Genomic_DNA"/>
</dbReference>
<dbReference type="AlphaFoldDB" id="K2GDE9"/>
<protein>
    <submittedName>
        <fullName evidence="3">Uncharacterized protein</fullName>
    </submittedName>
</protein>
<evidence type="ECO:0000313" key="3">
    <source>
        <dbReference type="EMBL" id="EKE28269.1"/>
    </source>
</evidence>
<comment type="caution">
    <text evidence="3">The sequence shown here is derived from an EMBL/GenBank/DDBJ whole genome shotgun (WGS) entry which is preliminary data.</text>
</comment>
<dbReference type="SUPFAM" id="SSF53756">
    <property type="entry name" value="UDP-Glycosyltransferase/glycogen phosphorylase"/>
    <property type="match status" value="1"/>
</dbReference>
<dbReference type="InterPro" id="IPR002201">
    <property type="entry name" value="Glyco_trans_9"/>
</dbReference>
<evidence type="ECO:0000256" key="2">
    <source>
        <dbReference type="ARBA" id="ARBA00022679"/>
    </source>
</evidence>